<evidence type="ECO:0000313" key="1">
    <source>
        <dbReference type="EMBL" id="NBZ86499.1"/>
    </source>
</evidence>
<accession>A0AAE4Y7D0</accession>
<dbReference type="EMBL" id="JAABNR010000002">
    <property type="protein sequence ID" value="NBZ86499.1"/>
    <property type="molecule type" value="Genomic_DNA"/>
</dbReference>
<gene>
    <name evidence="1" type="ORF">GV832_02815</name>
</gene>
<sequence>MACPAAADDLSKRPEACQPVLTVQTHGCMVRTVLRCTGMSPVEWRSESFDDKGLRYASTFDADFVQIRIAYPQRGQYFFNDMSRSFSTPPAEIIRTGRGVEMVYGQFRQGAQAWVTTGDHRVLRVDPPLTISGTDLTRLRFFGTDTYSAPLVAESVDFMNYVDPVTGALFGGESLLPDETGKMSLWGQPVELSRPGEPGFDAQIPKFDCATLSFNETDEKADKS</sequence>
<proteinExistence type="predicted"/>
<reference evidence="1" key="1">
    <citation type="submission" date="2020-01" db="EMBL/GenBank/DDBJ databases">
        <authorList>
            <person name="Chen W.-M."/>
        </authorList>
    </citation>
    <scope>NUCLEOTIDE SEQUENCE</scope>
    <source>
        <strain evidence="1">CYK-10</strain>
    </source>
</reference>
<keyword evidence="2" id="KW-1185">Reference proteome</keyword>
<protein>
    <submittedName>
        <fullName evidence="1">Uncharacterized protein</fullName>
    </submittedName>
</protein>
<dbReference type="Proteomes" id="UP001193501">
    <property type="component" value="Unassembled WGS sequence"/>
</dbReference>
<evidence type="ECO:0000313" key="2">
    <source>
        <dbReference type="Proteomes" id="UP001193501"/>
    </source>
</evidence>
<name>A0AAE4Y7D0_9RHOB</name>
<organism evidence="1 2">
    <name type="scientific">Stagnihabitans tardus</name>
    <dbReference type="NCBI Taxonomy" id="2699202"/>
    <lineage>
        <taxon>Bacteria</taxon>
        <taxon>Pseudomonadati</taxon>
        <taxon>Pseudomonadota</taxon>
        <taxon>Alphaproteobacteria</taxon>
        <taxon>Rhodobacterales</taxon>
        <taxon>Paracoccaceae</taxon>
        <taxon>Stagnihabitans</taxon>
    </lineage>
</organism>
<comment type="caution">
    <text evidence="1">The sequence shown here is derived from an EMBL/GenBank/DDBJ whole genome shotgun (WGS) entry which is preliminary data.</text>
</comment>
<dbReference type="AlphaFoldDB" id="A0AAE4Y7D0"/>